<evidence type="ECO:0000313" key="2">
    <source>
        <dbReference type="EMBL" id="KAK0631578.1"/>
    </source>
</evidence>
<evidence type="ECO:0000313" key="3">
    <source>
        <dbReference type="Proteomes" id="UP001175000"/>
    </source>
</evidence>
<keyword evidence="1" id="KW-0472">Membrane</keyword>
<keyword evidence="3" id="KW-1185">Reference proteome</keyword>
<reference evidence="2" key="1">
    <citation type="submission" date="2023-06" db="EMBL/GenBank/DDBJ databases">
        <title>Genome-scale phylogeny and comparative genomics of the fungal order Sordariales.</title>
        <authorList>
            <consortium name="Lawrence Berkeley National Laboratory"/>
            <person name="Hensen N."/>
            <person name="Bonometti L."/>
            <person name="Westerberg I."/>
            <person name="Brannstrom I.O."/>
            <person name="Guillou S."/>
            <person name="Cros-Aarteil S."/>
            <person name="Calhoun S."/>
            <person name="Haridas S."/>
            <person name="Kuo A."/>
            <person name="Mondo S."/>
            <person name="Pangilinan J."/>
            <person name="Riley R."/>
            <person name="Labutti K."/>
            <person name="Andreopoulos B."/>
            <person name="Lipzen A."/>
            <person name="Chen C."/>
            <person name="Yanf M."/>
            <person name="Daum C."/>
            <person name="Ng V."/>
            <person name="Clum A."/>
            <person name="Steindorff A."/>
            <person name="Ohm R."/>
            <person name="Martin F."/>
            <person name="Silar P."/>
            <person name="Natvig D."/>
            <person name="Lalanne C."/>
            <person name="Gautier V."/>
            <person name="Ament-Velasquez S.L."/>
            <person name="Kruys A."/>
            <person name="Hutchinson M.I."/>
            <person name="Powell A.J."/>
            <person name="Barry K."/>
            <person name="Miller A.N."/>
            <person name="Grigoriev I.V."/>
            <person name="Debuchy R."/>
            <person name="Gladieux P."/>
            <person name="Thoren M.H."/>
            <person name="Johannesson H."/>
        </authorList>
    </citation>
    <scope>NUCLEOTIDE SEQUENCE</scope>
    <source>
        <strain evidence="2">CBS 606.72</strain>
    </source>
</reference>
<organism evidence="2 3">
    <name type="scientific">Immersiella caudata</name>
    <dbReference type="NCBI Taxonomy" id="314043"/>
    <lineage>
        <taxon>Eukaryota</taxon>
        <taxon>Fungi</taxon>
        <taxon>Dikarya</taxon>
        <taxon>Ascomycota</taxon>
        <taxon>Pezizomycotina</taxon>
        <taxon>Sordariomycetes</taxon>
        <taxon>Sordariomycetidae</taxon>
        <taxon>Sordariales</taxon>
        <taxon>Lasiosphaeriaceae</taxon>
        <taxon>Immersiella</taxon>
    </lineage>
</organism>
<name>A0AA39XCS9_9PEZI</name>
<accession>A0AA39XCS9</accession>
<sequence>MGRNAAHHFLQSVLHVVYTDWFEEWSRSLDGLDEMVTTEFQDIVNYDKRDKFMFDSGFQRSRVYFETLQLLRIFTRTIRLTRQDLLSMAPDQMPPCMPPARVIPNEDEIMMANWKILWSSYTDLEEKLLKRIAEKKEEIQSLRDGLFNATSLREASRSTAMNRYIIVFTIVTVLYLPPTLIAVSSSRILISSSNGRSLYLTCGVNHAAF</sequence>
<dbReference type="Proteomes" id="UP001175000">
    <property type="component" value="Unassembled WGS sequence"/>
</dbReference>
<protein>
    <submittedName>
        <fullName evidence="2">Uncharacterized protein</fullName>
    </submittedName>
</protein>
<keyword evidence="1" id="KW-0812">Transmembrane</keyword>
<evidence type="ECO:0000256" key="1">
    <source>
        <dbReference type="SAM" id="Phobius"/>
    </source>
</evidence>
<proteinExistence type="predicted"/>
<dbReference type="AlphaFoldDB" id="A0AA39XCS9"/>
<gene>
    <name evidence="2" type="ORF">B0T14DRAFT_417618</name>
</gene>
<keyword evidence="1" id="KW-1133">Transmembrane helix</keyword>
<comment type="caution">
    <text evidence="2">The sequence shown here is derived from an EMBL/GenBank/DDBJ whole genome shotgun (WGS) entry which is preliminary data.</text>
</comment>
<feature type="transmembrane region" description="Helical" evidence="1">
    <location>
        <begin position="164"/>
        <end position="190"/>
    </location>
</feature>
<dbReference type="EMBL" id="JAULSU010000001">
    <property type="protein sequence ID" value="KAK0631578.1"/>
    <property type="molecule type" value="Genomic_DNA"/>
</dbReference>